<proteinExistence type="predicted"/>
<feature type="compositionally biased region" description="Low complexity" evidence="1">
    <location>
        <begin position="26"/>
        <end position="35"/>
    </location>
</feature>
<evidence type="ECO:0000256" key="1">
    <source>
        <dbReference type="SAM" id="MobiDB-lite"/>
    </source>
</evidence>
<feature type="region of interest" description="Disordered" evidence="1">
    <location>
        <begin position="1"/>
        <end position="64"/>
    </location>
</feature>
<name>A0A3Q9FT17_STRLT</name>
<organism evidence="2 3">
    <name type="scientific">Streptomyces luteoverticillatus</name>
    <name type="common">Streptoverticillium luteoverticillatus</name>
    <dbReference type="NCBI Taxonomy" id="66425"/>
    <lineage>
        <taxon>Bacteria</taxon>
        <taxon>Bacillati</taxon>
        <taxon>Actinomycetota</taxon>
        <taxon>Actinomycetes</taxon>
        <taxon>Kitasatosporales</taxon>
        <taxon>Streptomycetaceae</taxon>
        <taxon>Streptomyces</taxon>
    </lineage>
</organism>
<reference evidence="2 3" key="1">
    <citation type="submission" date="2018-12" db="EMBL/GenBank/DDBJ databases">
        <title>The whole draft genome of Streptomyce luteoverticillatus CGMCC 15060.</title>
        <authorList>
            <person name="Feng Z."/>
            <person name="Chen G."/>
            <person name="Zhang J."/>
            <person name="Zhu H."/>
            <person name="Yu X."/>
            <person name="Zhang W."/>
            <person name="Zhang X."/>
        </authorList>
    </citation>
    <scope>NUCLEOTIDE SEQUENCE [LARGE SCALE GENOMIC DNA]</scope>
    <source>
        <strain evidence="2 3">CGMCC 15060</strain>
    </source>
</reference>
<evidence type="ECO:0000313" key="3">
    <source>
        <dbReference type="Proteomes" id="UP000267900"/>
    </source>
</evidence>
<dbReference type="Proteomes" id="UP000267900">
    <property type="component" value="Chromosome"/>
</dbReference>
<dbReference type="EMBL" id="CP034587">
    <property type="protein sequence ID" value="AZQ70470.1"/>
    <property type="molecule type" value="Genomic_DNA"/>
</dbReference>
<evidence type="ECO:0000313" key="2">
    <source>
        <dbReference type="EMBL" id="AZQ70470.1"/>
    </source>
</evidence>
<protein>
    <submittedName>
        <fullName evidence="2">Uncharacterized protein</fullName>
    </submittedName>
</protein>
<sequence>MWDGSAPGLPAPGHPAPGHPVPAPSPGSWALSPQPWLGPQPQPLSPQVGAQPPDPRSATARAQR</sequence>
<keyword evidence="3" id="KW-1185">Reference proteome</keyword>
<dbReference type="AlphaFoldDB" id="A0A3Q9FT17"/>
<feature type="compositionally biased region" description="Pro residues" evidence="1">
    <location>
        <begin position="9"/>
        <end position="25"/>
    </location>
</feature>
<gene>
    <name evidence="2" type="ORF">EKH77_03915</name>
</gene>
<accession>A0A3Q9FT17</accession>